<organism evidence="8 9">
    <name type="scientific">Zootermopsis nevadensis</name>
    <name type="common">Dampwood termite</name>
    <dbReference type="NCBI Taxonomy" id="136037"/>
    <lineage>
        <taxon>Eukaryota</taxon>
        <taxon>Metazoa</taxon>
        <taxon>Ecdysozoa</taxon>
        <taxon>Arthropoda</taxon>
        <taxon>Hexapoda</taxon>
        <taxon>Insecta</taxon>
        <taxon>Pterygota</taxon>
        <taxon>Neoptera</taxon>
        <taxon>Polyneoptera</taxon>
        <taxon>Dictyoptera</taxon>
        <taxon>Blattodea</taxon>
        <taxon>Blattoidea</taxon>
        <taxon>Termitoidae</taxon>
        <taxon>Termopsidae</taxon>
        <taxon>Zootermopsis</taxon>
    </lineage>
</organism>
<feature type="transmembrane region" description="Helical" evidence="7">
    <location>
        <begin position="178"/>
        <end position="198"/>
    </location>
</feature>
<evidence type="ECO:0000313" key="9">
    <source>
        <dbReference type="Proteomes" id="UP000027135"/>
    </source>
</evidence>
<dbReference type="GO" id="GO:0007219">
    <property type="term" value="P:Notch signaling pathway"/>
    <property type="evidence" value="ECO:0007669"/>
    <property type="project" value="UniProtKB-KW"/>
</dbReference>
<keyword evidence="6 7" id="KW-0472">Membrane</keyword>
<evidence type="ECO:0000256" key="5">
    <source>
        <dbReference type="ARBA" id="ARBA00022989"/>
    </source>
</evidence>
<keyword evidence="4" id="KW-0914">Notch signaling pathway</keyword>
<dbReference type="OMA" id="IPAYCIL"/>
<dbReference type="Proteomes" id="UP000027135">
    <property type="component" value="Unassembled WGS sequence"/>
</dbReference>
<feature type="transmembrane region" description="Helical" evidence="7">
    <location>
        <begin position="32"/>
        <end position="57"/>
    </location>
</feature>
<dbReference type="EMBL" id="KK852424">
    <property type="protein sequence ID" value="KDR24191.1"/>
    <property type="molecule type" value="Genomic_DNA"/>
</dbReference>
<dbReference type="InterPro" id="IPR009294">
    <property type="entry name" value="Aph-1"/>
</dbReference>
<feature type="transmembrane region" description="Helical" evidence="7">
    <location>
        <begin position="63"/>
        <end position="85"/>
    </location>
</feature>
<dbReference type="PANTHER" id="PTHR12889">
    <property type="entry name" value="GAMMA-SECRETASE SUBUNIT APH-1"/>
    <property type="match status" value="1"/>
</dbReference>
<dbReference type="GO" id="GO:0016020">
    <property type="term" value="C:membrane"/>
    <property type="evidence" value="ECO:0007669"/>
    <property type="project" value="UniProtKB-SubCell"/>
</dbReference>
<evidence type="ECO:0000256" key="7">
    <source>
        <dbReference type="SAM" id="Phobius"/>
    </source>
</evidence>
<protein>
    <submittedName>
        <fullName evidence="8">Gamma-secretase subunit Aph-1</fullName>
    </submittedName>
</protein>
<feature type="transmembrane region" description="Helical" evidence="7">
    <location>
        <begin position="108"/>
        <end position="127"/>
    </location>
</feature>
<keyword evidence="9" id="KW-1185">Reference proteome</keyword>
<dbReference type="STRING" id="136037.A0A067RK20"/>
<gene>
    <name evidence="8" type="ORF">L798_07598</name>
</gene>
<dbReference type="GO" id="GO:0016485">
    <property type="term" value="P:protein processing"/>
    <property type="evidence" value="ECO:0007669"/>
    <property type="project" value="InterPro"/>
</dbReference>
<evidence type="ECO:0000256" key="1">
    <source>
        <dbReference type="ARBA" id="ARBA00004141"/>
    </source>
</evidence>
<dbReference type="InParanoid" id="A0A067RK20"/>
<dbReference type="OrthoDB" id="6507463at2759"/>
<sequence>MTIMEFFGCTFLAFGPPLAMFAFTIAKDPIRIIILIAGAFFWLLSFLLSSLLWFIVVPLRNKLVFGLVFSVLLQEIFRFLIYKLLRKAESGLKKVTDNSEQITGNKHILAYVAGLGFGIISGAFSLVNVLADAVGPATMGLKDGSDLFFLTSAATALCFILLHTFWSVIFFSAMDNRNYIYIAWVLGTHMIVSCLTLFNQDELYVASLLPGYCIMVATGCMAYYAAGGTFYSFVASLKFH</sequence>
<comment type="subcellular location">
    <subcellularLocation>
        <location evidence="1">Membrane</location>
        <topology evidence="1">Multi-pass membrane protein</topology>
    </subcellularLocation>
</comment>
<reference evidence="8 9" key="1">
    <citation type="journal article" date="2014" name="Nat. Commun.">
        <title>Molecular traces of alternative social organization in a termite genome.</title>
        <authorList>
            <person name="Terrapon N."/>
            <person name="Li C."/>
            <person name="Robertson H.M."/>
            <person name="Ji L."/>
            <person name="Meng X."/>
            <person name="Booth W."/>
            <person name="Chen Z."/>
            <person name="Childers C.P."/>
            <person name="Glastad K.M."/>
            <person name="Gokhale K."/>
            <person name="Gowin J."/>
            <person name="Gronenberg W."/>
            <person name="Hermansen R.A."/>
            <person name="Hu H."/>
            <person name="Hunt B.G."/>
            <person name="Huylmans A.K."/>
            <person name="Khalil S.M."/>
            <person name="Mitchell R.D."/>
            <person name="Munoz-Torres M.C."/>
            <person name="Mustard J.A."/>
            <person name="Pan H."/>
            <person name="Reese J.T."/>
            <person name="Scharf M.E."/>
            <person name="Sun F."/>
            <person name="Vogel H."/>
            <person name="Xiao J."/>
            <person name="Yang W."/>
            <person name="Yang Z."/>
            <person name="Yang Z."/>
            <person name="Zhou J."/>
            <person name="Zhu J."/>
            <person name="Brent C.S."/>
            <person name="Elsik C.G."/>
            <person name="Goodisman M.A."/>
            <person name="Liberles D.A."/>
            <person name="Roe R.M."/>
            <person name="Vargo E.L."/>
            <person name="Vilcinskas A."/>
            <person name="Wang J."/>
            <person name="Bornberg-Bauer E."/>
            <person name="Korb J."/>
            <person name="Zhang G."/>
            <person name="Liebig J."/>
        </authorList>
    </citation>
    <scope>NUCLEOTIDE SEQUENCE [LARGE SCALE GENOMIC DNA]</scope>
    <source>
        <tissue evidence="8">Whole organism</tissue>
    </source>
</reference>
<evidence type="ECO:0000256" key="3">
    <source>
        <dbReference type="ARBA" id="ARBA00022692"/>
    </source>
</evidence>
<dbReference type="FunCoup" id="A0A067RK20">
    <property type="interactions" value="758"/>
</dbReference>
<name>A0A067RK20_ZOONE</name>
<evidence type="ECO:0000256" key="2">
    <source>
        <dbReference type="ARBA" id="ARBA00005577"/>
    </source>
</evidence>
<feature type="transmembrane region" description="Helical" evidence="7">
    <location>
        <begin position="6"/>
        <end position="25"/>
    </location>
</feature>
<keyword evidence="3 7" id="KW-0812">Transmembrane</keyword>
<evidence type="ECO:0000313" key="8">
    <source>
        <dbReference type="EMBL" id="KDR24191.1"/>
    </source>
</evidence>
<accession>A0A067RK20</accession>
<dbReference type="AlphaFoldDB" id="A0A067RK20"/>
<comment type="similarity">
    <text evidence="2">Belongs to the APH-1 family.</text>
</comment>
<feature type="transmembrane region" description="Helical" evidence="7">
    <location>
        <begin position="147"/>
        <end position="171"/>
    </location>
</feature>
<dbReference type="eggNOG" id="KOG3972">
    <property type="taxonomic scope" value="Eukaryota"/>
</dbReference>
<evidence type="ECO:0000256" key="4">
    <source>
        <dbReference type="ARBA" id="ARBA00022976"/>
    </source>
</evidence>
<evidence type="ECO:0000256" key="6">
    <source>
        <dbReference type="ARBA" id="ARBA00023136"/>
    </source>
</evidence>
<feature type="transmembrane region" description="Helical" evidence="7">
    <location>
        <begin position="204"/>
        <end position="226"/>
    </location>
</feature>
<keyword evidence="5 7" id="KW-1133">Transmembrane helix</keyword>
<dbReference type="Pfam" id="PF06105">
    <property type="entry name" value="Aph-1"/>
    <property type="match status" value="1"/>
</dbReference>
<proteinExistence type="inferred from homology"/>